<sequence length="466" mass="50608">MFSCAVCKIFRDGHPSHKRESFWAWIVCFAAATNLAFTTGLVYSFGVLLPIFMDHFKENRERTAWVGSLPIALVPFFSIFASSLANRFGCRTVSVTGCMAFALSLVTASLAKNLTVLYVAFSVIGIGASCALVSGLVMVRKCFDKREAFALGIVSTGQGLGTMVLSQVLQYLTDAVGWRSTLRIMAGALVLNALLALLFDSKVDTENSESGEQLSSEEDGQRRKSKRFTFHCSVWKVPSVIALTITGVFFMFGRSIIYVLVVKYSVDRGMSSAASSRLVLFMGINIVLGRFVSGFLCSIKRLDNWFILQGMAITNGVSTMLLALANSYEWLVAYSVIFGFCDGAMGVLVNIIALTCVDPSKAGSAFGNVLLATSLVTLVGPPLSGFTVDKLGTYGPAFFMAGGALIVASFTPWILCCLRDRKTEKIEVSLEDYDDGTDTQHLKEDSCHHEPGFEEITPVSAVRSQQ</sequence>
<feature type="transmembrane region" description="Helical" evidence="2">
    <location>
        <begin position="331"/>
        <end position="353"/>
    </location>
</feature>
<dbReference type="EMBL" id="CALNXJ010000010">
    <property type="protein sequence ID" value="CAH3106387.1"/>
    <property type="molecule type" value="Genomic_DNA"/>
</dbReference>
<dbReference type="InterPro" id="IPR020846">
    <property type="entry name" value="MFS_dom"/>
</dbReference>
<dbReference type="Proteomes" id="UP001159428">
    <property type="component" value="Unassembled WGS sequence"/>
</dbReference>
<comment type="subcellular location">
    <subcellularLocation>
        <location evidence="1">Membrane</location>
        <topology evidence="1">Multi-pass membrane protein</topology>
    </subcellularLocation>
</comment>
<feature type="transmembrane region" description="Helical" evidence="2">
    <location>
        <begin position="397"/>
        <end position="418"/>
    </location>
</feature>
<evidence type="ECO:0000256" key="1">
    <source>
        <dbReference type="ARBA" id="ARBA00004141"/>
    </source>
</evidence>
<keyword evidence="5" id="KW-1185">Reference proteome</keyword>
<keyword evidence="2" id="KW-1133">Transmembrane helix</keyword>
<feature type="transmembrane region" description="Helical" evidence="2">
    <location>
        <begin position="117"/>
        <end position="137"/>
    </location>
</feature>
<dbReference type="GO" id="GO:0022857">
    <property type="term" value="F:transmembrane transporter activity"/>
    <property type="evidence" value="ECO:0007669"/>
    <property type="project" value="InterPro"/>
</dbReference>
<dbReference type="InterPro" id="IPR050327">
    <property type="entry name" value="Proton-linked_MCT"/>
</dbReference>
<gene>
    <name evidence="4" type="ORF">PMEA_00001505</name>
</gene>
<feature type="transmembrane region" description="Helical" evidence="2">
    <location>
        <begin position="306"/>
        <end position="325"/>
    </location>
</feature>
<keyword evidence="2" id="KW-0472">Membrane</keyword>
<feature type="domain" description="Major facilitator superfamily (MFS) profile" evidence="3">
    <location>
        <begin position="24"/>
        <end position="420"/>
    </location>
</feature>
<protein>
    <recommendedName>
        <fullName evidence="3">Major facilitator superfamily (MFS) profile domain-containing protein</fullName>
    </recommendedName>
</protein>
<feature type="transmembrane region" description="Helical" evidence="2">
    <location>
        <begin position="278"/>
        <end position="299"/>
    </location>
</feature>
<dbReference type="InterPro" id="IPR036259">
    <property type="entry name" value="MFS_trans_sf"/>
</dbReference>
<evidence type="ECO:0000313" key="5">
    <source>
        <dbReference type="Proteomes" id="UP001159428"/>
    </source>
</evidence>
<dbReference type="PROSITE" id="PS50850">
    <property type="entry name" value="MFS"/>
    <property type="match status" value="1"/>
</dbReference>
<evidence type="ECO:0000256" key="2">
    <source>
        <dbReference type="SAM" id="Phobius"/>
    </source>
</evidence>
<dbReference type="Pfam" id="PF07690">
    <property type="entry name" value="MFS_1"/>
    <property type="match status" value="1"/>
</dbReference>
<feature type="transmembrane region" description="Helical" evidence="2">
    <location>
        <begin position="233"/>
        <end position="258"/>
    </location>
</feature>
<feature type="transmembrane region" description="Helical" evidence="2">
    <location>
        <begin position="21"/>
        <end position="52"/>
    </location>
</feature>
<dbReference type="SUPFAM" id="SSF103473">
    <property type="entry name" value="MFS general substrate transporter"/>
    <property type="match status" value="1"/>
</dbReference>
<dbReference type="InterPro" id="IPR011701">
    <property type="entry name" value="MFS"/>
</dbReference>
<keyword evidence="2" id="KW-0812">Transmembrane</keyword>
<evidence type="ECO:0000259" key="3">
    <source>
        <dbReference type="PROSITE" id="PS50850"/>
    </source>
</evidence>
<dbReference type="AlphaFoldDB" id="A0AAU9W710"/>
<dbReference type="CDD" id="cd17352">
    <property type="entry name" value="MFS_MCT_SLC16"/>
    <property type="match status" value="1"/>
</dbReference>
<evidence type="ECO:0000313" key="4">
    <source>
        <dbReference type="EMBL" id="CAH3106387.1"/>
    </source>
</evidence>
<dbReference type="PANTHER" id="PTHR11360">
    <property type="entry name" value="MONOCARBOXYLATE TRANSPORTER"/>
    <property type="match status" value="1"/>
</dbReference>
<reference evidence="4 5" key="1">
    <citation type="submission" date="2022-05" db="EMBL/GenBank/DDBJ databases">
        <authorList>
            <consortium name="Genoscope - CEA"/>
            <person name="William W."/>
        </authorList>
    </citation>
    <scope>NUCLEOTIDE SEQUENCE [LARGE SCALE GENOMIC DNA]</scope>
</reference>
<organism evidence="4 5">
    <name type="scientific">Pocillopora meandrina</name>
    <dbReference type="NCBI Taxonomy" id="46732"/>
    <lineage>
        <taxon>Eukaryota</taxon>
        <taxon>Metazoa</taxon>
        <taxon>Cnidaria</taxon>
        <taxon>Anthozoa</taxon>
        <taxon>Hexacorallia</taxon>
        <taxon>Scleractinia</taxon>
        <taxon>Astrocoeniina</taxon>
        <taxon>Pocilloporidae</taxon>
        <taxon>Pocillopora</taxon>
    </lineage>
</organism>
<feature type="transmembrane region" description="Helical" evidence="2">
    <location>
        <begin position="149"/>
        <end position="169"/>
    </location>
</feature>
<accession>A0AAU9W710</accession>
<feature type="transmembrane region" description="Helical" evidence="2">
    <location>
        <begin position="181"/>
        <end position="199"/>
    </location>
</feature>
<dbReference type="GO" id="GO:0016020">
    <property type="term" value="C:membrane"/>
    <property type="evidence" value="ECO:0007669"/>
    <property type="project" value="UniProtKB-SubCell"/>
</dbReference>
<feature type="transmembrane region" description="Helical" evidence="2">
    <location>
        <begin position="365"/>
        <end position="385"/>
    </location>
</feature>
<dbReference type="PANTHER" id="PTHR11360:SF251">
    <property type="entry name" value="MAJOR FACILITATOR SUPERFAMILY (MFS) PROFILE DOMAIN-CONTAINING PROTEIN"/>
    <property type="match status" value="1"/>
</dbReference>
<name>A0AAU9W710_9CNID</name>
<comment type="caution">
    <text evidence="4">The sequence shown here is derived from an EMBL/GenBank/DDBJ whole genome shotgun (WGS) entry which is preliminary data.</text>
</comment>
<proteinExistence type="predicted"/>
<dbReference type="Gene3D" id="1.20.1250.20">
    <property type="entry name" value="MFS general substrate transporter like domains"/>
    <property type="match status" value="1"/>
</dbReference>
<feature type="transmembrane region" description="Helical" evidence="2">
    <location>
        <begin position="92"/>
        <end position="111"/>
    </location>
</feature>
<feature type="transmembrane region" description="Helical" evidence="2">
    <location>
        <begin position="64"/>
        <end position="85"/>
    </location>
</feature>